<evidence type="ECO:0000256" key="6">
    <source>
        <dbReference type="ARBA" id="ARBA00022801"/>
    </source>
</evidence>
<accession>A0A8B2NS98</accession>
<comment type="caution">
    <text evidence="8">The sequence shown here is derived from an EMBL/GenBank/DDBJ whole genome shotgun (WGS) entry which is preliminary data.</text>
</comment>
<dbReference type="EMBL" id="QHHQ01000001">
    <property type="protein sequence ID" value="RAI03088.1"/>
    <property type="molecule type" value="Genomic_DNA"/>
</dbReference>
<keyword evidence="4" id="KW-0677">Repeat</keyword>
<evidence type="ECO:0000256" key="4">
    <source>
        <dbReference type="ARBA" id="ARBA00022737"/>
    </source>
</evidence>
<dbReference type="GO" id="GO:0042752">
    <property type="term" value="P:regulation of circadian rhythm"/>
    <property type="evidence" value="ECO:0007669"/>
    <property type="project" value="InterPro"/>
</dbReference>
<dbReference type="InterPro" id="IPR013503">
    <property type="entry name" value="Circadian_KaiC_bact"/>
</dbReference>
<keyword evidence="2" id="KW-0597">Phosphoprotein</keyword>
<dbReference type="InterPro" id="IPR010624">
    <property type="entry name" value="KaiC_dom"/>
</dbReference>
<dbReference type="GO" id="GO:0016787">
    <property type="term" value="F:hydrolase activity"/>
    <property type="evidence" value="ECO:0007669"/>
    <property type="project" value="UniProtKB-KW"/>
</dbReference>
<dbReference type="InterPro" id="IPR014774">
    <property type="entry name" value="KaiC-like_dom"/>
</dbReference>
<keyword evidence="9" id="KW-1185">Reference proteome</keyword>
<organism evidence="8 9">
    <name type="scientific">Acuticoccus sediminis</name>
    <dbReference type="NCBI Taxonomy" id="2184697"/>
    <lineage>
        <taxon>Bacteria</taxon>
        <taxon>Pseudomonadati</taxon>
        <taxon>Pseudomonadota</taxon>
        <taxon>Alphaproteobacteria</taxon>
        <taxon>Hyphomicrobiales</taxon>
        <taxon>Amorphaceae</taxon>
        <taxon>Acuticoccus</taxon>
    </lineage>
</organism>
<protein>
    <recommendedName>
        <fullName evidence="1">non-specific serine/threonine protein kinase</fullName>
        <ecNumber evidence="1">2.7.11.1</ecNumber>
    </recommendedName>
</protein>
<dbReference type="NCBIfam" id="TIGR02655">
    <property type="entry name" value="circ_KaiC"/>
    <property type="match status" value="1"/>
</dbReference>
<reference evidence="8 9" key="1">
    <citation type="submission" date="2018-05" db="EMBL/GenBank/DDBJ databases">
        <title>Acuticoccus sediminis sp. nov., isolated from deep-sea sediment of Indian Ocean.</title>
        <authorList>
            <person name="Liu X."/>
            <person name="Lai Q."/>
            <person name="Du Y."/>
            <person name="Sun F."/>
            <person name="Zhang X."/>
            <person name="Wang S."/>
            <person name="Shao Z."/>
        </authorList>
    </citation>
    <scope>NUCLEOTIDE SEQUENCE [LARGE SCALE GENOMIC DNA]</scope>
    <source>
        <strain evidence="8 9">PTG4-2</strain>
    </source>
</reference>
<dbReference type="InterPro" id="IPR003593">
    <property type="entry name" value="AAA+_ATPase"/>
</dbReference>
<dbReference type="InterPro" id="IPR027417">
    <property type="entry name" value="P-loop_NTPase"/>
</dbReference>
<dbReference type="OrthoDB" id="9787927at2"/>
<dbReference type="SUPFAM" id="SSF52540">
    <property type="entry name" value="P-loop containing nucleoside triphosphate hydrolases"/>
    <property type="match status" value="2"/>
</dbReference>
<dbReference type="GO" id="GO:0004674">
    <property type="term" value="F:protein serine/threonine kinase activity"/>
    <property type="evidence" value="ECO:0007669"/>
    <property type="project" value="UniProtKB-EC"/>
</dbReference>
<dbReference type="PANTHER" id="PTHR42926:SF1">
    <property type="entry name" value="CIRCADIAN CLOCK OSCILLATOR PROTEIN KAIC 1"/>
    <property type="match status" value="1"/>
</dbReference>
<name>A0A8B2NS98_9HYPH</name>
<dbReference type="SMART" id="SM00382">
    <property type="entry name" value="AAA"/>
    <property type="match status" value="2"/>
</dbReference>
<dbReference type="PANTHER" id="PTHR42926">
    <property type="match status" value="1"/>
</dbReference>
<dbReference type="NCBIfam" id="NF006799">
    <property type="entry name" value="PRK09302.1"/>
    <property type="match status" value="1"/>
</dbReference>
<dbReference type="GO" id="GO:0006355">
    <property type="term" value="P:regulation of DNA-templated transcription"/>
    <property type="evidence" value="ECO:0007669"/>
    <property type="project" value="InterPro"/>
</dbReference>
<evidence type="ECO:0000313" key="9">
    <source>
        <dbReference type="Proteomes" id="UP000249590"/>
    </source>
</evidence>
<evidence type="ECO:0000256" key="2">
    <source>
        <dbReference type="ARBA" id="ARBA00022553"/>
    </source>
</evidence>
<dbReference type="PROSITE" id="PS51146">
    <property type="entry name" value="KAIC"/>
    <property type="match status" value="2"/>
</dbReference>
<dbReference type="Pfam" id="PF06745">
    <property type="entry name" value="ATPase"/>
    <property type="match status" value="2"/>
</dbReference>
<feature type="domain" description="KaiC" evidence="7">
    <location>
        <begin position="254"/>
        <end position="486"/>
    </location>
</feature>
<dbReference type="RefSeq" id="WP_111341455.1">
    <property type="nucleotide sequence ID" value="NZ_JAIWKD010000001.1"/>
</dbReference>
<evidence type="ECO:0000313" key="8">
    <source>
        <dbReference type="EMBL" id="RAI03088.1"/>
    </source>
</evidence>
<feature type="domain" description="KaiC" evidence="7">
    <location>
        <begin position="10"/>
        <end position="253"/>
    </location>
</feature>
<evidence type="ECO:0000256" key="3">
    <source>
        <dbReference type="ARBA" id="ARBA00022679"/>
    </source>
</evidence>
<dbReference type="PIRSF" id="PIRSF039117">
    <property type="entry name" value="KaiC"/>
    <property type="match status" value="1"/>
</dbReference>
<dbReference type="Proteomes" id="UP000249590">
    <property type="component" value="Unassembled WGS sequence"/>
</dbReference>
<gene>
    <name evidence="8" type="primary">kaiC</name>
    <name evidence="8" type="ORF">DLJ53_00695</name>
</gene>
<dbReference type="GO" id="GO:0005524">
    <property type="term" value="F:ATP binding"/>
    <property type="evidence" value="ECO:0007669"/>
    <property type="project" value="InterPro"/>
</dbReference>
<evidence type="ECO:0000259" key="7">
    <source>
        <dbReference type="PROSITE" id="PS51146"/>
    </source>
</evidence>
<sequence>MPSPPDYDLSKLPSGIAGFDAIAYGGVPEGGSTLIAGTSGAGKTVFALQFLHAGATKFGQNAVFVTCEERPARLVRNVRGFGWDLERLVEEKKFAIVDLSADPQEEQVDLGTLHLTALLARIEAAVRRVDAKRVVLDSVGSLFPQFADPGMVRRELLRIISYLLDLGTTVIVTIERGENEQSIGRFGVEEYIADNVVILRNRLERETRRRTIEILKTRGTIHQRGEYPFTIDREDGLTVVPLSSTTLEQSAPDSRITSGIEMLDQMTGGGLYESSIILVSGATGTGKTLMVAEQVRAAIRSNQKILLFAAEEGREQLCRNAAAWGVDFVGAEESGLLRIESHSPEEIGLEDHLLRMKRRIAEFEPSRIAVDSLSAFERVSTPKSFREFVIGLTSYVKVKRITALFTNTTSLLMGTESVTETHISTITDSIILLRYVEINGEMRRGIMVLKMRGTWHEKAIREYLIDGTGMRILGPFTGIHGILSGVPTYTFSSEAQRLEALIPDDEV</sequence>
<keyword evidence="5" id="KW-0418">Kinase</keyword>
<dbReference type="GO" id="GO:0003677">
    <property type="term" value="F:DNA binding"/>
    <property type="evidence" value="ECO:0007669"/>
    <property type="project" value="InterPro"/>
</dbReference>
<dbReference type="GO" id="GO:0000287">
    <property type="term" value="F:magnesium ion binding"/>
    <property type="evidence" value="ECO:0007669"/>
    <property type="project" value="InterPro"/>
</dbReference>
<dbReference type="EC" id="2.7.11.1" evidence="1"/>
<proteinExistence type="predicted"/>
<keyword evidence="6" id="KW-0378">Hydrolase</keyword>
<dbReference type="AlphaFoldDB" id="A0A8B2NS98"/>
<evidence type="ECO:0000256" key="1">
    <source>
        <dbReference type="ARBA" id="ARBA00012513"/>
    </source>
</evidence>
<dbReference type="InterPro" id="IPR030665">
    <property type="entry name" value="KaiC"/>
</dbReference>
<evidence type="ECO:0000256" key="5">
    <source>
        <dbReference type="ARBA" id="ARBA00022777"/>
    </source>
</evidence>
<dbReference type="Gene3D" id="3.40.50.300">
    <property type="entry name" value="P-loop containing nucleotide triphosphate hydrolases"/>
    <property type="match status" value="2"/>
</dbReference>
<dbReference type="InterPro" id="IPR051347">
    <property type="entry name" value="Circadian_clock_KaiC-rel"/>
</dbReference>
<keyword evidence="3" id="KW-0808">Transferase</keyword>